<dbReference type="SUPFAM" id="SSF52540">
    <property type="entry name" value="P-loop containing nucleoside triphosphate hydrolases"/>
    <property type="match status" value="1"/>
</dbReference>
<evidence type="ECO:0000313" key="10">
    <source>
        <dbReference type="EMBL" id="SFV53666.1"/>
    </source>
</evidence>
<protein>
    <submittedName>
        <fullName evidence="10">ATP-dependent DNA helicase RecG</fullName>
        <ecNumber evidence="10">3.6.1.-</ecNumber>
    </submittedName>
</protein>
<dbReference type="InterPro" id="IPR011545">
    <property type="entry name" value="DEAD/DEAH_box_helicase_dom"/>
</dbReference>
<dbReference type="InterPro" id="IPR001650">
    <property type="entry name" value="Helicase_C-like"/>
</dbReference>
<dbReference type="InterPro" id="IPR047112">
    <property type="entry name" value="RecG/Mfd"/>
</dbReference>
<dbReference type="Pfam" id="PF00270">
    <property type="entry name" value="DEAD"/>
    <property type="match status" value="1"/>
</dbReference>
<dbReference type="GO" id="GO:0016787">
    <property type="term" value="F:hydrolase activity"/>
    <property type="evidence" value="ECO:0007669"/>
    <property type="project" value="UniProtKB-KW"/>
</dbReference>
<keyword evidence="6" id="KW-0238">DNA-binding</keyword>
<accession>A0A1W1BJJ1</accession>
<evidence type="ECO:0000256" key="1">
    <source>
        <dbReference type="ARBA" id="ARBA00022741"/>
    </source>
</evidence>
<evidence type="ECO:0000256" key="3">
    <source>
        <dbReference type="ARBA" id="ARBA00022801"/>
    </source>
</evidence>
<keyword evidence="3 10" id="KW-0378">Hydrolase</keyword>
<evidence type="ECO:0000256" key="7">
    <source>
        <dbReference type="ARBA" id="ARBA00023204"/>
    </source>
</evidence>
<dbReference type="PANTHER" id="PTHR47964">
    <property type="entry name" value="ATP-DEPENDENT DNA HELICASE HOMOLOG RECG, CHLOROPLASTIC"/>
    <property type="match status" value="1"/>
</dbReference>
<dbReference type="SMART" id="SM00487">
    <property type="entry name" value="DEXDc"/>
    <property type="match status" value="1"/>
</dbReference>
<dbReference type="Pfam" id="PF00271">
    <property type="entry name" value="Helicase_C"/>
    <property type="match status" value="1"/>
</dbReference>
<dbReference type="InterPro" id="IPR027417">
    <property type="entry name" value="P-loop_NTPase"/>
</dbReference>
<gene>
    <name evidence="11" type="ORF">MNB_SM-3-1368</name>
    <name evidence="10" type="ORF">MNB_SM-7-954</name>
</gene>
<evidence type="ECO:0000259" key="8">
    <source>
        <dbReference type="PROSITE" id="PS51192"/>
    </source>
</evidence>
<dbReference type="GO" id="GO:0003678">
    <property type="term" value="F:DNA helicase activity"/>
    <property type="evidence" value="ECO:0007669"/>
    <property type="project" value="TreeGrafter"/>
</dbReference>
<dbReference type="PROSITE" id="PS51194">
    <property type="entry name" value="HELICASE_CTER"/>
    <property type="match status" value="1"/>
</dbReference>
<dbReference type="InterPro" id="IPR012340">
    <property type="entry name" value="NA-bd_OB-fold"/>
</dbReference>
<organism evidence="10">
    <name type="scientific">hydrothermal vent metagenome</name>
    <dbReference type="NCBI Taxonomy" id="652676"/>
    <lineage>
        <taxon>unclassified sequences</taxon>
        <taxon>metagenomes</taxon>
        <taxon>ecological metagenomes</taxon>
    </lineage>
</organism>
<dbReference type="Gene3D" id="3.40.50.300">
    <property type="entry name" value="P-loop containing nucleotide triphosphate hydrolases"/>
    <property type="match status" value="2"/>
</dbReference>
<dbReference type="SUPFAM" id="SSF50249">
    <property type="entry name" value="Nucleic acid-binding proteins"/>
    <property type="match status" value="1"/>
</dbReference>
<keyword evidence="5" id="KW-0067">ATP-binding</keyword>
<dbReference type="SMART" id="SM00490">
    <property type="entry name" value="HELICc"/>
    <property type="match status" value="1"/>
</dbReference>
<keyword evidence="7" id="KW-0234">DNA repair</keyword>
<sequence>MEKPKEIATKFKKLGISSWCELALHIPHHYEDFRLHQQIKPNQNQLIDATIESLSKTPNTLQISFYVHNFGVKMMGVIFKPKKYMFHQFQVGMRDFFYGHIECKGGFCSMKMPKKITKIGAITPKYKSALRNDVMLRFIQTYLTPQNLASEGLKQEIIDEILQFHFPQNGVINLQNIPKKSLESLKYLELFIYMKKLQAKKKYFPALKKITGSYDAFVKSLPFTLTKEQLLAIQDIQKDFSRDIATKRMVVGDVGSGKTMVILASAFMNRENRTILMAPTTILANQLFEEAQKFLPQIKSILVTNKTKKIDLASYSFIIGTHALLYRELPQATLVMVDEQHRFGTQQRNMLEKLVTKSALKPHYIQFSATPIPRTQAMIETAHIDVSLITSTPFQKDITSKVIHKSDFKDLLLHIKAEIEKNNQVLIVYPLVEQSDTLAYQSIEEARGYWEKNFQDVYVTHGKDKEKEKVLLEFREKGKILLATTVVEVGISLPRLSTVVIVGAERLGLSTLHQLRGRVSRTGLKGYCYLYTNQIKSPRLEQFAKTTSGFDIANLDLQFRKSGDLLKGTQQSGSEFVWVDLAVDEKIVQEVKRDIFNK</sequence>
<feature type="domain" description="Helicase ATP-binding" evidence="8">
    <location>
        <begin position="239"/>
        <end position="389"/>
    </location>
</feature>
<proteinExistence type="predicted"/>
<evidence type="ECO:0000256" key="5">
    <source>
        <dbReference type="ARBA" id="ARBA00022840"/>
    </source>
</evidence>
<keyword evidence="1" id="KW-0547">Nucleotide-binding</keyword>
<dbReference type="AlphaFoldDB" id="A0A1W1BJJ1"/>
<feature type="domain" description="Helicase C-terminal" evidence="9">
    <location>
        <begin position="407"/>
        <end position="563"/>
    </location>
</feature>
<evidence type="ECO:0000256" key="6">
    <source>
        <dbReference type="ARBA" id="ARBA00023125"/>
    </source>
</evidence>
<dbReference type="InterPro" id="IPR014001">
    <property type="entry name" value="Helicase_ATP-bd"/>
</dbReference>
<name>A0A1W1BJJ1_9ZZZZ</name>
<dbReference type="GO" id="GO:0006281">
    <property type="term" value="P:DNA repair"/>
    <property type="evidence" value="ECO:0007669"/>
    <property type="project" value="UniProtKB-KW"/>
</dbReference>
<dbReference type="PROSITE" id="PS51192">
    <property type="entry name" value="HELICASE_ATP_BIND_1"/>
    <property type="match status" value="1"/>
</dbReference>
<dbReference type="PANTHER" id="PTHR47964:SF1">
    <property type="entry name" value="ATP-DEPENDENT DNA HELICASE HOMOLOG RECG, CHLOROPLASTIC"/>
    <property type="match status" value="1"/>
</dbReference>
<dbReference type="EMBL" id="FPHB01000022">
    <property type="protein sequence ID" value="SFV53666.1"/>
    <property type="molecule type" value="Genomic_DNA"/>
</dbReference>
<dbReference type="EMBL" id="FPHP01000001">
    <property type="protein sequence ID" value="SFV74456.1"/>
    <property type="molecule type" value="Genomic_DNA"/>
</dbReference>
<evidence type="ECO:0000313" key="11">
    <source>
        <dbReference type="EMBL" id="SFV74456.1"/>
    </source>
</evidence>
<dbReference type="NCBIfam" id="NF008169">
    <property type="entry name" value="PRK10917.2-3"/>
    <property type="match status" value="1"/>
</dbReference>
<keyword evidence="2" id="KW-0227">DNA damage</keyword>
<dbReference type="GO" id="GO:0005524">
    <property type="term" value="F:ATP binding"/>
    <property type="evidence" value="ECO:0007669"/>
    <property type="project" value="UniProtKB-KW"/>
</dbReference>
<evidence type="ECO:0000259" key="9">
    <source>
        <dbReference type="PROSITE" id="PS51194"/>
    </source>
</evidence>
<keyword evidence="4 10" id="KW-0347">Helicase</keyword>
<dbReference type="EC" id="3.6.1.-" evidence="10"/>
<evidence type="ECO:0000256" key="2">
    <source>
        <dbReference type="ARBA" id="ARBA00022763"/>
    </source>
</evidence>
<dbReference type="GO" id="GO:0003677">
    <property type="term" value="F:DNA binding"/>
    <property type="evidence" value="ECO:0007669"/>
    <property type="project" value="UniProtKB-KW"/>
</dbReference>
<evidence type="ECO:0000256" key="4">
    <source>
        <dbReference type="ARBA" id="ARBA00022806"/>
    </source>
</evidence>
<reference evidence="10" key="1">
    <citation type="submission" date="2016-10" db="EMBL/GenBank/DDBJ databases">
        <authorList>
            <person name="de Groot N.N."/>
        </authorList>
    </citation>
    <scope>NUCLEOTIDE SEQUENCE</scope>
</reference>